<organism evidence="3 4">
    <name type="scientific">Telmatocola sphagniphila</name>
    <dbReference type="NCBI Taxonomy" id="1123043"/>
    <lineage>
        <taxon>Bacteria</taxon>
        <taxon>Pseudomonadati</taxon>
        <taxon>Planctomycetota</taxon>
        <taxon>Planctomycetia</taxon>
        <taxon>Gemmatales</taxon>
        <taxon>Gemmataceae</taxon>
    </lineage>
</organism>
<dbReference type="Gene3D" id="2.60.40.10">
    <property type="entry name" value="Immunoglobulins"/>
    <property type="match status" value="2"/>
</dbReference>
<evidence type="ECO:0000313" key="4">
    <source>
        <dbReference type="Proteomes" id="UP000676194"/>
    </source>
</evidence>
<evidence type="ECO:0000259" key="2">
    <source>
        <dbReference type="Pfam" id="PF01345"/>
    </source>
</evidence>
<dbReference type="EMBL" id="CP074694">
    <property type="protein sequence ID" value="QVL30966.1"/>
    <property type="molecule type" value="Genomic_DNA"/>
</dbReference>
<keyword evidence="4" id="KW-1185">Reference proteome</keyword>
<dbReference type="Pfam" id="PF01345">
    <property type="entry name" value="DUF11"/>
    <property type="match status" value="3"/>
</dbReference>
<feature type="domain" description="DUF11" evidence="2">
    <location>
        <begin position="391"/>
        <end position="472"/>
    </location>
</feature>
<protein>
    <submittedName>
        <fullName evidence="3">DUF11 domain-containing protein</fullName>
    </submittedName>
</protein>
<evidence type="ECO:0000313" key="3">
    <source>
        <dbReference type="EMBL" id="QVL30966.1"/>
    </source>
</evidence>
<dbReference type="KEGG" id="tsph:KIH39_19225"/>
<dbReference type="PANTHER" id="PTHR34819">
    <property type="entry name" value="LARGE CYSTEINE-RICH PERIPLASMIC PROTEIN OMCB"/>
    <property type="match status" value="1"/>
</dbReference>
<feature type="compositionally biased region" description="Polar residues" evidence="1">
    <location>
        <begin position="73"/>
        <end position="82"/>
    </location>
</feature>
<name>A0A8E6B4H6_9BACT</name>
<dbReference type="Proteomes" id="UP000676194">
    <property type="component" value="Chromosome"/>
</dbReference>
<dbReference type="InterPro" id="IPR013783">
    <property type="entry name" value="Ig-like_fold"/>
</dbReference>
<sequence length="609" mass="64734">MIHKWTRTAAVATCLGVGLVGWATFSKAQPPSTSEPTLPAIPVLPKQNLTIPTSGLPKAPPSLQVPEPDVTLPSISPSTPQTKPADPTLKPLTIEPITDPRDAKKPEPAKTLMVTPTTPAAIKPIEPSPLKEDPIELKPTPSMTLGSPAPMSMGVISKQDPSIALEWTGNQAVKLGQPTDYVLHVKNTCPSALQKVVVQVRLPKEVTVGGVEPKPEMIEGVMLWELGTVMPKQDKQLRIKMTTLTKGDLNCQAWVTFTGSSTMKLMVREPKLAVKASAPEKVLMGDPANITLTISNPGDSTTDSVKLVATLGEGLEGVRGNKMMQEIGSLAAGETRTIQLPCVSKAGGMQKCEIYVEGEGGLKAVDTVAVNVVTPQLNLEVLGPKLRYLDKKAVYTLKVTNPGDAPANNVFVTDIVPAGFKFLQADAGGQHDAGSGAVKWFIGEIAPGQSKEVRVELMAVNQGEHLHKVVATGSRGVKTEKEMATKVEGLSAIAMEVTETENPVEVGHDTTFEIRISNSGSKAEEAVKLVCTIPAQMKLKGVNAPVKYDSVGNELVFEPLSKLNPKGDVVFKVTCTATAKGDARFKAAISAASMVEPLIKQESTKIYED</sequence>
<dbReference type="InterPro" id="IPR047589">
    <property type="entry name" value="DUF11_rpt"/>
</dbReference>
<reference evidence="3" key="1">
    <citation type="submission" date="2021-05" db="EMBL/GenBank/DDBJ databases">
        <title>Complete genome sequence of the cellulolytic planctomycete Telmatocola sphagniphila SP2T and characterization of the first cellulase from planctomycetes.</title>
        <authorList>
            <person name="Rakitin A.L."/>
            <person name="Beletsky A.V."/>
            <person name="Naumoff D.G."/>
            <person name="Kulichevskaya I.S."/>
            <person name="Mardanov A.V."/>
            <person name="Ravin N.V."/>
            <person name="Dedysh S.N."/>
        </authorList>
    </citation>
    <scope>NUCLEOTIDE SEQUENCE</scope>
    <source>
        <strain evidence="3">SP2T</strain>
    </source>
</reference>
<feature type="compositionally biased region" description="Basic and acidic residues" evidence="1">
    <location>
        <begin position="98"/>
        <end position="107"/>
    </location>
</feature>
<evidence type="ECO:0000256" key="1">
    <source>
        <dbReference type="SAM" id="MobiDB-lite"/>
    </source>
</evidence>
<feature type="domain" description="DUF11" evidence="2">
    <location>
        <begin position="495"/>
        <end position="597"/>
    </location>
</feature>
<dbReference type="InterPro" id="IPR051172">
    <property type="entry name" value="Chlamydia_OmcB"/>
</dbReference>
<dbReference type="AlphaFoldDB" id="A0A8E6B4H6"/>
<feature type="region of interest" description="Disordered" evidence="1">
    <location>
        <begin position="49"/>
        <end position="107"/>
    </location>
</feature>
<accession>A0A8E6B4H6</accession>
<gene>
    <name evidence="3" type="ORF">KIH39_19225</name>
</gene>
<proteinExistence type="predicted"/>
<dbReference type="RefSeq" id="WP_213494848.1">
    <property type="nucleotide sequence ID" value="NZ_CP074694.1"/>
</dbReference>
<feature type="domain" description="DUF11" evidence="2">
    <location>
        <begin position="170"/>
        <end position="256"/>
    </location>
</feature>
<dbReference type="InterPro" id="IPR001434">
    <property type="entry name" value="OmcB-like_DUF11"/>
</dbReference>
<dbReference type="NCBIfam" id="TIGR01451">
    <property type="entry name" value="B_ant_repeat"/>
    <property type="match status" value="1"/>
</dbReference>